<evidence type="ECO:0000313" key="1">
    <source>
        <dbReference type="EMBL" id="KAF3585806.1"/>
    </source>
</evidence>
<gene>
    <name evidence="1" type="ORF">F2Q69_00028075</name>
</gene>
<dbReference type="AlphaFoldDB" id="A0A8S9RZ12"/>
<proteinExistence type="predicted"/>
<organism evidence="1 2">
    <name type="scientific">Brassica cretica</name>
    <name type="common">Mustard</name>
    <dbReference type="NCBI Taxonomy" id="69181"/>
    <lineage>
        <taxon>Eukaryota</taxon>
        <taxon>Viridiplantae</taxon>
        <taxon>Streptophyta</taxon>
        <taxon>Embryophyta</taxon>
        <taxon>Tracheophyta</taxon>
        <taxon>Spermatophyta</taxon>
        <taxon>Magnoliopsida</taxon>
        <taxon>eudicotyledons</taxon>
        <taxon>Gunneridae</taxon>
        <taxon>Pentapetalae</taxon>
        <taxon>rosids</taxon>
        <taxon>malvids</taxon>
        <taxon>Brassicales</taxon>
        <taxon>Brassicaceae</taxon>
        <taxon>Brassiceae</taxon>
        <taxon>Brassica</taxon>
    </lineage>
</organism>
<dbReference type="EMBL" id="QGKX02000088">
    <property type="protein sequence ID" value="KAF3585806.1"/>
    <property type="molecule type" value="Genomic_DNA"/>
</dbReference>
<sequence>MAATVSRFLPRWIPTRYDTVRSNGRDQTETAVDGVSFVEIVKEEEDFNFVARKLIIVVTPSSDASVLLELECSDSEASGAACVVDIVVEGNAASFETWEILRKAGVMYRHLVSKRVQYATEVKSLDGTLMRRETTFIEQVVARHGRCPTRSLEDTKLASSLGCWGCYLSIRMVDPEESPSFAHNCEIVRRNNF</sequence>
<reference evidence="1" key="1">
    <citation type="submission" date="2019-12" db="EMBL/GenBank/DDBJ databases">
        <title>Genome sequencing and annotation of Brassica cretica.</title>
        <authorList>
            <person name="Studholme D.J."/>
            <person name="Sarris P."/>
        </authorList>
    </citation>
    <scope>NUCLEOTIDE SEQUENCE</scope>
    <source>
        <strain evidence="1">PFS-109/04</strain>
        <tissue evidence="1">Leaf</tissue>
    </source>
</reference>
<comment type="caution">
    <text evidence="1">The sequence shown here is derived from an EMBL/GenBank/DDBJ whole genome shotgun (WGS) entry which is preliminary data.</text>
</comment>
<dbReference type="Proteomes" id="UP000712600">
    <property type="component" value="Unassembled WGS sequence"/>
</dbReference>
<protein>
    <submittedName>
        <fullName evidence="1">Uncharacterized protein</fullName>
    </submittedName>
</protein>
<accession>A0A8S9RZ12</accession>
<evidence type="ECO:0000313" key="2">
    <source>
        <dbReference type="Proteomes" id="UP000712600"/>
    </source>
</evidence>
<name>A0A8S9RZ12_BRACR</name>